<evidence type="ECO:0000256" key="1">
    <source>
        <dbReference type="ARBA" id="ARBA00000707"/>
    </source>
</evidence>
<comment type="catalytic activity">
    <reaction evidence="1">
        <text>Thiol-dependent hydrolysis of ester, thioester, amide, peptide and isopeptide bonds formed by the C-terminal Gly of ubiquitin (a 76-residue protein attached to proteins as an intracellular targeting signal).</text>
        <dbReference type="EC" id="3.4.19.12"/>
    </reaction>
</comment>
<dbReference type="InterPro" id="IPR003323">
    <property type="entry name" value="OTU_dom"/>
</dbReference>
<dbReference type="Proteomes" id="UP000002640">
    <property type="component" value="Unassembled WGS sequence"/>
</dbReference>
<evidence type="ECO:0000256" key="9">
    <source>
        <dbReference type="SAM" id="MobiDB-lite"/>
    </source>
</evidence>
<evidence type="ECO:0000256" key="4">
    <source>
        <dbReference type="ARBA" id="ARBA00022786"/>
    </source>
</evidence>
<dbReference type="PANTHER" id="PTHR12419">
    <property type="entry name" value="OTU DOMAIN CONTAINING PROTEIN"/>
    <property type="match status" value="1"/>
</dbReference>
<dbReference type="Gene3D" id="3.90.70.80">
    <property type="match status" value="1"/>
</dbReference>
<evidence type="ECO:0000256" key="7">
    <source>
        <dbReference type="ARBA" id="ARBA00057633"/>
    </source>
</evidence>
<keyword evidence="4" id="KW-0833">Ubl conjugation pathway</keyword>
<dbReference type="PANTHER" id="PTHR12419:SF7">
    <property type="entry name" value="OTU DOMAIN-CONTAINING PROTEIN 3"/>
    <property type="match status" value="1"/>
</dbReference>
<feature type="compositionally biased region" description="Low complexity" evidence="9">
    <location>
        <begin position="34"/>
        <end position="49"/>
    </location>
</feature>
<evidence type="ECO:0000313" key="12">
    <source>
        <dbReference type="Proteomes" id="UP000002640"/>
    </source>
</evidence>
<keyword evidence="6" id="KW-0788">Thiol protease</keyword>
<dbReference type="GeneID" id="20649338"/>
<dbReference type="KEGG" id="psoj:PHYSODRAFT_353305"/>
<dbReference type="STRING" id="1094619.G5AIS4"/>
<dbReference type="EC" id="3.4.19.12" evidence="2"/>
<feature type="region of interest" description="Disordered" evidence="9">
    <location>
        <begin position="1"/>
        <end position="49"/>
    </location>
</feature>
<feature type="compositionally biased region" description="Low complexity" evidence="9">
    <location>
        <begin position="358"/>
        <end position="381"/>
    </location>
</feature>
<feature type="compositionally biased region" description="Low complexity" evidence="9">
    <location>
        <begin position="1"/>
        <end position="23"/>
    </location>
</feature>
<dbReference type="SUPFAM" id="SSF54001">
    <property type="entry name" value="Cysteine proteinases"/>
    <property type="match status" value="1"/>
</dbReference>
<dbReference type="OMA" id="FNIHIVV"/>
<reference evidence="11 12" key="1">
    <citation type="journal article" date="2006" name="Science">
        <title>Phytophthora genome sequences uncover evolutionary origins and mechanisms of pathogenesis.</title>
        <authorList>
            <person name="Tyler B.M."/>
            <person name="Tripathy S."/>
            <person name="Zhang X."/>
            <person name="Dehal P."/>
            <person name="Jiang R.H."/>
            <person name="Aerts A."/>
            <person name="Arredondo F.D."/>
            <person name="Baxter L."/>
            <person name="Bensasson D."/>
            <person name="Beynon J.L."/>
            <person name="Chapman J."/>
            <person name="Damasceno C.M."/>
            <person name="Dorrance A.E."/>
            <person name="Dou D."/>
            <person name="Dickerman A.W."/>
            <person name="Dubchak I.L."/>
            <person name="Garbelotto M."/>
            <person name="Gijzen M."/>
            <person name="Gordon S.G."/>
            <person name="Govers F."/>
            <person name="Grunwald N.J."/>
            <person name="Huang W."/>
            <person name="Ivors K.L."/>
            <person name="Jones R.W."/>
            <person name="Kamoun S."/>
            <person name="Krampis K."/>
            <person name="Lamour K.H."/>
            <person name="Lee M.K."/>
            <person name="McDonald W.H."/>
            <person name="Medina M."/>
            <person name="Meijer H.J."/>
            <person name="Nordberg E.K."/>
            <person name="Maclean D.J."/>
            <person name="Ospina-Giraldo M.D."/>
            <person name="Morris P.F."/>
            <person name="Phuntumart V."/>
            <person name="Putnam N.H."/>
            <person name="Rash S."/>
            <person name="Rose J.K."/>
            <person name="Sakihama Y."/>
            <person name="Salamov A.A."/>
            <person name="Savidor A."/>
            <person name="Scheuring C.F."/>
            <person name="Smith B.M."/>
            <person name="Sobral B.W."/>
            <person name="Terry A."/>
            <person name="Torto-Alalibo T.A."/>
            <person name="Win J."/>
            <person name="Xu Z."/>
            <person name="Zhang H."/>
            <person name="Grigoriev I.V."/>
            <person name="Rokhsar D.S."/>
            <person name="Boore J.L."/>
        </authorList>
    </citation>
    <scope>NUCLEOTIDE SEQUENCE [LARGE SCALE GENOMIC DNA]</scope>
    <source>
        <strain evidence="11 12">P6497</strain>
    </source>
</reference>
<feature type="domain" description="OTU" evidence="10">
    <location>
        <begin position="104"/>
        <end position="237"/>
    </location>
</feature>
<accession>G5AIS4</accession>
<evidence type="ECO:0000256" key="8">
    <source>
        <dbReference type="ARBA" id="ARBA00074858"/>
    </source>
</evidence>
<gene>
    <name evidence="11" type="ORF">PHYSODRAFT_353305</name>
</gene>
<name>G5AIS4_PHYSP</name>
<dbReference type="GO" id="GO:0004843">
    <property type="term" value="F:cysteine-type deubiquitinase activity"/>
    <property type="evidence" value="ECO:0007669"/>
    <property type="project" value="UniProtKB-EC"/>
</dbReference>
<evidence type="ECO:0000256" key="2">
    <source>
        <dbReference type="ARBA" id="ARBA00012759"/>
    </source>
</evidence>
<feature type="region of interest" description="Disordered" evidence="9">
    <location>
        <begin position="236"/>
        <end position="268"/>
    </location>
</feature>
<dbReference type="Pfam" id="PF02338">
    <property type="entry name" value="OTU"/>
    <property type="match status" value="1"/>
</dbReference>
<proteinExistence type="predicted"/>
<dbReference type="InterPro" id="IPR050704">
    <property type="entry name" value="Peptidase_C85-like"/>
</dbReference>
<dbReference type="GO" id="GO:0006508">
    <property type="term" value="P:proteolysis"/>
    <property type="evidence" value="ECO:0007669"/>
    <property type="project" value="UniProtKB-KW"/>
</dbReference>
<dbReference type="FunFam" id="3.90.70.80:FF:000010">
    <property type="entry name" value="OTU domain-containing protein 1"/>
    <property type="match status" value="1"/>
</dbReference>
<dbReference type="InterPro" id="IPR038765">
    <property type="entry name" value="Papain-like_cys_pep_sf"/>
</dbReference>
<keyword evidence="3" id="KW-0645">Protease</keyword>
<dbReference type="GO" id="GO:0016579">
    <property type="term" value="P:protein deubiquitination"/>
    <property type="evidence" value="ECO:0007669"/>
    <property type="project" value="TreeGrafter"/>
</dbReference>
<keyword evidence="12" id="KW-1185">Reference proteome</keyword>
<dbReference type="InParanoid" id="G5AIS4"/>
<dbReference type="EMBL" id="JH159178">
    <property type="protein sequence ID" value="EGZ04600.1"/>
    <property type="molecule type" value="Genomic_DNA"/>
</dbReference>
<dbReference type="SMR" id="G5AIS4"/>
<feature type="region of interest" description="Disordered" evidence="9">
    <location>
        <begin position="358"/>
        <end position="413"/>
    </location>
</feature>
<sequence>MTAPSSSPPASGLLSSRFSLRSSGKTRKRRFWFKSSPKPSSPDLAEDAAAAAREVDAEIIQTKPRAGSYVPRVEYGSPRCGVEERDASWTSDEQVEAHYAALGWAVVQICKDGNCLFRAISDQLYTNELFHQDIRRRLVDFIESDEKLFKPFIEDEEVADYCARLRKDGQWGGHLELYAAAKLFNIHIVVHTGPVRRLRVTNDDEGETAGQNPPPPPPYRILHLLFKDDHYSSLHSNEPVTTVTAEETTADSIDKRARSPTKAYDSPDKKCVKYQDAPASKVVKIEDLAKKSAKFEEVMEAKPAPREGKTCAYEEEDVPECGVFLPKQVLFRKGKRRVSGATLFSLVHVPSARNLSPVEEASSEASSSFKSTTASETSSSSEEQENDSETKPPVPPRPKATAPTLRAVPVEYPSKAVFRKGRATAAAC</sequence>
<dbReference type="CDD" id="cd22771">
    <property type="entry name" value="OTU_plant_OTU7-like"/>
    <property type="match status" value="1"/>
</dbReference>
<evidence type="ECO:0000256" key="3">
    <source>
        <dbReference type="ARBA" id="ARBA00022670"/>
    </source>
</evidence>
<evidence type="ECO:0000256" key="6">
    <source>
        <dbReference type="ARBA" id="ARBA00022807"/>
    </source>
</evidence>
<dbReference type="PROSITE" id="PS50802">
    <property type="entry name" value="OTU"/>
    <property type="match status" value="1"/>
</dbReference>
<dbReference type="MEROPS" id="C85.003"/>
<evidence type="ECO:0000259" key="10">
    <source>
        <dbReference type="PROSITE" id="PS50802"/>
    </source>
</evidence>
<comment type="function">
    <text evidence="7">Deubiquitinating enzyme that specifically hydrolyzes 'Lys-63'-linked polyubiquitin to monoubiquitin. Required for the stability and translation of a subset mRNAs with a high abundance of rare codons by mediating deubiquitination of 40S ribosomal protein RPS10/eS10, thereby antagonizing ZNF598-mediated 40S ubiquitination. The abundance of rare codons in mRNAs can limit the translation rate and can lead to ribosome collisions that trigger activation of ribosome quality control (RQC) pathway by ZNF598. OTUD1-mediated deubiquitination prevents activation of the RQC and subsequent dissociation of ribosomes and stimulates formation of polysomes and translation.</text>
</comment>
<dbReference type="RefSeq" id="XP_009539975.1">
    <property type="nucleotide sequence ID" value="XM_009541680.1"/>
</dbReference>
<evidence type="ECO:0000256" key="5">
    <source>
        <dbReference type="ARBA" id="ARBA00022801"/>
    </source>
</evidence>
<evidence type="ECO:0000313" key="11">
    <source>
        <dbReference type="EMBL" id="EGZ04600.1"/>
    </source>
</evidence>
<protein>
    <recommendedName>
        <fullName evidence="8">OTU domain-containing protein 1</fullName>
        <ecNumber evidence="2">3.4.19.12</ecNumber>
    </recommendedName>
</protein>
<dbReference type="AlphaFoldDB" id="G5AIS4"/>
<organism evidence="11 12">
    <name type="scientific">Phytophthora sojae (strain P6497)</name>
    <name type="common">Soybean stem and root rot agent</name>
    <name type="synonym">Phytophthora megasperma f. sp. glycines</name>
    <dbReference type="NCBI Taxonomy" id="1094619"/>
    <lineage>
        <taxon>Eukaryota</taxon>
        <taxon>Sar</taxon>
        <taxon>Stramenopiles</taxon>
        <taxon>Oomycota</taxon>
        <taxon>Peronosporomycetes</taxon>
        <taxon>Peronosporales</taxon>
        <taxon>Peronosporaceae</taxon>
        <taxon>Phytophthora</taxon>
    </lineage>
</organism>
<keyword evidence="5" id="KW-0378">Hydrolase</keyword>